<protein>
    <submittedName>
        <fullName evidence="5">Uncharacterized protein</fullName>
    </submittedName>
</protein>
<dbReference type="STRING" id="407821.A0A087T8R6"/>
<dbReference type="Proteomes" id="UP000054359">
    <property type="component" value="Unassembled WGS sequence"/>
</dbReference>
<dbReference type="EMBL" id="KK113994">
    <property type="protein sequence ID" value="KFM61505.1"/>
    <property type="molecule type" value="Genomic_DNA"/>
</dbReference>
<sequence>MKMSNKEDEEINASADELEEINMSGNESVEEPEKISMSDNESEEDDVATHAEALKRLKTKDPDFYEFLKANDKDLLNFEDPEYEKGDSEEDISEDDDSAEELKSEKKISPEKLAYIKKHIRSTPTINVCKELISAFK</sequence>
<feature type="non-terminal residue" evidence="5">
    <location>
        <position position="137"/>
    </location>
</feature>
<comment type="subcellular location">
    <subcellularLocation>
        <location evidence="1">Nucleus</location>
    </subcellularLocation>
</comment>
<evidence type="ECO:0000256" key="4">
    <source>
        <dbReference type="SAM" id="MobiDB-lite"/>
    </source>
</evidence>
<dbReference type="GO" id="GO:0005654">
    <property type="term" value="C:nucleoplasm"/>
    <property type="evidence" value="ECO:0007669"/>
    <property type="project" value="TreeGrafter"/>
</dbReference>
<feature type="region of interest" description="Disordered" evidence="4">
    <location>
        <begin position="76"/>
        <end position="105"/>
    </location>
</feature>
<dbReference type="GO" id="GO:0030691">
    <property type="term" value="C:Noc2p-Noc3p complex"/>
    <property type="evidence" value="ECO:0007669"/>
    <property type="project" value="TreeGrafter"/>
</dbReference>
<accession>A0A087T8R6</accession>
<dbReference type="GO" id="GO:0030690">
    <property type="term" value="C:Noc1p-Noc2p complex"/>
    <property type="evidence" value="ECO:0007669"/>
    <property type="project" value="TreeGrafter"/>
</dbReference>
<feature type="compositionally biased region" description="Acidic residues" evidence="4">
    <location>
        <begin position="77"/>
        <end position="99"/>
    </location>
</feature>
<name>A0A087T8R6_STEMI</name>
<evidence type="ECO:0000256" key="3">
    <source>
        <dbReference type="ARBA" id="ARBA00023242"/>
    </source>
</evidence>
<evidence type="ECO:0000313" key="5">
    <source>
        <dbReference type="EMBL" id="KFM61505.1"/>
    </source>
</evidence>
<evidence type="ECO:0000256" key="2">
    <source>
        <dbReference type="ARBA" id="ARBA00005907"/>
    </source>
</evidence>
<dbReference type="OrthoDB" id="10266662at2759"/>
<feature type="compositionally biased region" description="Acidic residues" evidence="4">
    <location>
        <begin position="7"/>
        <end position="20"/>
    </location>
</feature>
<feature type="region of interest" description="Disordered" evidence="4">
    <location>
        <begin position="1"/>
        <end position="55"/>
    </location>
</feature>
<reference evidence="5 6" key="1">
    <citation type="submission" date="2013-11" db="EMBL/GenBank/DDBJ databases">
        <title>Genome sequencing of Stegodyphus mimosarum.</title>
        <authorList>
            <person name="Bechsgaard J."/>
        </authorList>
    </citation>
    <scope>NUCLEOTIDE SEQUENCE [LARGE SCALE GENOMIC DNA]</scope>
</reference>
<proteinExistence type="inferred from homology"/>
<dbReference type="GO" id="GO:0005730">
    <property type="term" value="C:nucleolus"/>
    <property type="evidence" value="ECO:0007669"/>
    <property type="project" value="TreeGrafter"/>
</dbReference>
<organism evidence="5 6">
    <name type="scientific">Stegodyphus mimosarum</name>
    <name type="common">African social velvet spider</name>
    <dbReference type="NCBI Taxonomy" id="407821"/>
    <lineage>
        <taxon>Eukaryota</taxon>
        <taxon>Metazoa</taxon>
        <taxon>Ecdysozoa</taxon>
        <taxon>Arthropoda</taxon>
        <taxon>Chelicerata</taxon>
        <taxon>Arachnida</taxon>
        <taxon>Araneae</taxon>
        <taxon>Araneomorphae</taxon>
        <taxon>Entelegynae</taxon>
        <taxon>Eresoidea</taxon>
        <taxon>Eresidae</taxon>
        <taxon>Stegodyphus</taxon>
    </lineage>
</organism>
<dbReference type="GO" id="GO:0042273">
    <property type="term" value="P:ribosomal large subunit biogenesis"/>
    <property type="evidence" value="ECO:0007669"/>
    <property type="project" value="TreeGrafter"/>
</dbReference>
<keyword evidence="6" id="KW-1185">Reference proteome</keyword>
<dbReference type="PANTHER" id="PTHR12687:SF4">
    <property type="entry name" value="NUCLEOLAR COMPLEX PROTEIN 2 HOMOLOG"/>
    <property type="match status" value="1"/>
</dbReference>
<gene>
    <name evidence="5" type="ORF">X975_13233</name>
</gene>
<comment type="similarity">
    <text evidence="2">Belongs to the NOC2 family.</text>
</comment>
<dbReference type="PANTHER" id="PTHR12687">
    <property type="entry name" value="NUCLEOLAR COMPLEX 2 AND RAD4-RELATED"/>
    <property type="match status" value="1"/>
</dbReference>
<evidence type="ECO:0000313" key="6">
    <source>
        <dbReference type="Proteomes" id="UP000054359"/>
    </source>
</evidence>
<keyword evidence="3" id="KW-0539">Nucleus</keyword>
<dbReference type="InterPro" id="IPR005343">
    <property type="entry name" value="Noc2"/>
</dbReference>
<evidence type="ECO:0000256" key="1">
    <source>
        <dbReference type="ARBA" id="ARBA00004123"/>
    </source>
</evidence>
<dbReference type="AlphaFoldDB" id="A0A087T8R6"/>